<dbReference type="Pfam" id="PF00860">
    <property type="entry name" value="Xan_ur_permease"/>
    <property type="match status" value="1"/>
</dbReference>
<evidence type="ECO:0000256" key="4">
    <source>
        <dbReference type="ARBA" id="ARBA00022475"/>
    </source>
</evidence>
<feature type="transmembrane region" description="Helical" evidence="9">
    <location>
        <begin position="240"/>
        <end position="260"/>
    </location>
</feature>
<proteinExistence type="inferred from homology"/>
<dbReference type="EMBL" id="JQBS01000032">
    <property type="protein sequence ID" value="KRN56436.1"/>
    <property type="molecule type" value="Genomic_DNA"/>
</dbReference>
<dbReference type="AlphaFoldDB" id="A0A0R2I3K5"/>
<feature type="transmembrane region" description="Helical" evidence="9">
    <location>
        <begin position="128"/>
        <end position="152"/>
    </location>
</feature>
<gene>
    <name evidence="10" type="ORF">IV74_GL001550</name>
</gene>
<evidence type="ECO:0000256" key="2">
    <source>
        <dbReference type="ARBA" id="ARBA00005697"/>
    </source>
</evidence>
<dbReference type="PANTHER" id="PTHR43337">
    <property type="entry name" value="XANTHINE/URACIL PERMEASE C887.17-RELATED"/>
    <property type="match status" value="1"/>
</dbReference>
<dbReference type="RefSeq" id="WP_034570620.1">
    <property type="nucleotide sequence ID" value="NZ_JQBS01000032.1"/>
</dbReference>
<dbReference type="PANTHER" id="PTHR43337:SF1">
    <property type="entry name" value="XANTHINE_URACIL PERMEASE C887.17-RELATED"/>
    <property type="match status" value="1"/>
</dbReference>
<evidence type="ECO:0000256" key="3">
    <source>
        <dbReference type="ARBA" id="ARBA00022448"/>
    </source>
</evidence>
<dbReference type="Proteomes" id="UP000051658">
    <property type="component" value="Unassembled WGS sequence"/>
</dbReference>
<feature type="transmembrane region" description="Helical" evidence="9">
    <location>
        <begin position="191"/>
        <end position="210"/>
    </location>
</feature>
<comment type="similarity">
    <text evidence="2 8">Belongs to the nucleobase:cation symporter-2 (NCS2) (TC 2.A.40) family. Azg-like subfamily.</text>
</comment>
<comment type="subcellular location">
    <subcellularLocation>
        <location evidence="1 8">Cell membrane</location>
        <topology evidence="1 8">Multi-pass membrane protein</topology>
    </subcellularLocation>
</comment>
<keyword evidence="11" id="KW-1185">Reference proteome</keyword>
<dbReference type="GO" id="GO:0005886">
    <property type="term" value="C:plasma membrane"/>
    <property type="evidence" value="ECO:0007669"/>
    <property type="project" value="UniProtKB-SubCell"/>
</dbReference>
<feature type="transmembrane region" description="Helical" evidence="9">
    <location>
        <begin position="50"/>
        <end position="74"/>
    </location>
</feature>
<dbReference type="InterPro" id="IPR026033">
    <property type="entry name" value="Azg-like_bact_archaea"/>
</dbReference>
<protein>
    <submittedName>
        <fullName evidence="10">Xanthine uracil vitamin C permease</fullName>
    </submittedName>
</protein>
<evidence type="ECO:0000256" key="5">
    <source>
        <dbReference type="ARBA" id="ARBA00022692"/>
    </source>
</evidence>
<comment type="caution">
    <text evidence="10">The sequence shown here is derived from an EMBL/GenBank/DDBJ whole genome shotgun (WGS) entry which is preliminary data.</text>
</comment>
<evidence type="ECO:0000256" key="7">
    <source>
        <dbReference type="ARBA" id="ARBA00023136"/>
    </source>
</evidence>
<dbReference type="PIRSF" id="PIRSF005353">
    <property type="entry name" value="PbuG"/>
    <property type="match status" value="1"/>
</dbReference>
<feature type="transmembrane region" description="Helical" evidence="9">
    <location>
        <begin position="373"/>
        <end position="399"/>
    </location>
</feature>
<keyword evidence="6 8" id="KW-1133">Transmembrane helix</keyword>
<dbReference type="PATRIC" id="fig|1449336.4.peg.1582"/>
<evidence type="ECO:0000256" key="1">
    <source>
        <dbReference type="ARBA" id="ARBA00004651"/>
    </source>
</evidence>
<keyword evidence="5 8" id="KW-0812">Transmembrane</keyword>
<reference evidence="10 11" key="1">
    <citation type="journal article" date="2015" name="Genome Announc.">
        <title>Expanding the biotechnology potential of lactobacilli through comparative genomics of 213 strains and associated genera.</title>
        <authorList>
            <person name="Sun Z."/>
            <person name="Harris H.M."/>
            <person name="McCann A."/>
            <person name="Guo C."/>
            <person name="Argimon S."/>
            <person name="Zhang W."/>
            <person name="Yang X."/>
            <person name="Jeffery I.B."/>
            <person name="Cooney J.C."/>
            <person name="Kagawa T.F."/>
            <person name="Liu W."/>
            <person name="Song Y."/>
            <person name="Salvetti E."/>
            <person name="Wrobel A."/>
            <person name="Rasinkangas P."/>
            <person name="Parkhill J."/>
            <person name="Rea M.C."/>
            <person name="O'Sullivan O."/>
            <person name="Ritari J."/>
            <person name="Douillard F.P."/>
            <person name="Paul Ross R."/>
            <person name="Yang R."/>
            <person name="Briner A.E."/>
            <person name="Felis G.E."/>
            <person name="de Vos W.M."/>
            <person name="Barrangou R."/>
            <person name="Klaenhammer T.R."/>
            <person name="Caufield P.W."/>
            <person name="Cui Y."/>
            <person name="Zhang H."/>
            <person name="O'Toole P.W."/>
        </authorList>
    </citation>
    <scope>NUCLEOTIDE SEQUENCE [LARGE SCALE GENOMIC DNA]</scope>
    <source>
        <strain evidence="10 11">DSM 20623</strain>
    </source>
</reference>
<evidence type="ECO:0000313" key="11">
    <source>
        <dbReference type="Proteomes" id="UP000051658"/>
    </source>
</evidence>
<feature type="transmembrane region" description="Helical" evidence="9">
    <location>
        <begin position="315"/>
        <end position="335"/>
    </location>
</feature>
<accession>A0A0R2I3K5</accession>
<evidence type="ECO:0000256" key="8">
    <source>
        <dbReference type="PIRNR" id="PIRNR005353"/>
    </source>
</evidence>
<feature type="transmembrane region" description="Helical" evidence="9">
    <location>
        <begin position="411"/>
        <end position="430"/>
    </location>
</feature>
<evidence type="ECO:0000256" key="9">
    <source>
        <dbReference type="SAM" id="Phobius"/>
    </source>
</evidence>
<organism evidence="10 11">
    <name type="scientific">Carnobacterium divergens DSM 20623</name>
    <dbReference type="NCBI Taxonomy" id="1449336"/>
    <lineage>
        <taxon>Bacteria</taxon>
        <taxon>Bacillati</taxon>
        <taxon>Bacillota</taxon>
        <taxon>Bacilli</taxon>
        <taxon>Lactobacillales</taxon>
        <taxon>Carnobacteriaceae</taxon>
        <taxon>Carnobacterium</taxon>
    </lineage>
</organism>
<dbReference type="GO" id="GO:0005345">
    <property type="term" value="F:purine nucleobase transmembrane transporter activity"/>
    <property type="evidence" value="ECO:0007669"/>
    <property type="project" value="TreeGrafter"/>
</dbReference>
<feature type="transmembrane region" description="Helical" evidence="9">
    <location>
        <begin position="18"/>
        <end position="38"/>
    </location>
</feature>
<dbReference type="InterPro" id="IPR006043">
    <property type="entry name" value="NCS2"/>
</dbReference>
<evidence type="ECO:0000256" key="6">
    <source>
        <dbReference type="ARBA" id="ARBA00022989"/>
    </source>
</evidence>
<feature type="transmembrane region" description="Helical" evidence="9">
    <location>
        <begin position="94"/>
        <end position="116"/>
    </location>
</feature>
<sequence length="433" mass="45522">MSKFFRLEEHGTTIQTEIIAGLTTFLTMAYIIVVNPVILSSAGVPFNQVFMATILSAIVGTGWMALCANYPIAIAPGLGMNAYFVTVVASGVDYRVAFSSVFLAGIIFLLLSFTSLREKLIIAIPETLKSAITAGIGLFIAFVGLRLSGVIVGDESNLVKLGDLQSIGVILTLIGILLSVVLMILNVKGSLFISMIVIAIISFFTGQIHFDGFMALPNFGHQLMITDPITPFKNVIANGLYGAVLSFLLITIFDTTGTMIGVTKKAGLMKDGNLENAKQALLADAIGTTVGSIFGTSPTSAYIESGTGVAAGGRTGLTALTVAAMFAISSFFFPVVSAISSVSAITSPALVIVGSMMMASAAEIDWEDLSEAFPAFIVILTMPLTNSIATGLALGFITYPITKAIKGEAKSVHPLVYAFAVLFFIQLFFLGGH</sequence>
<dbReference type="InterPro" id="IPR045018">
    <property type="entry name" value="Azg-like"/>
</dbReference>
<feature type="transmembrane region" description="Helical" evidence="9">
    <location>
        <begin position="281"/>
        <end position="303"/>
    </location>
</feature>
<evidence type="ECO:0000313" key="10">
    <source>
        <dbReference type="EMBL" id="KRN56436.1"/>
    </source>
</evidence>
<dbReference type="eggNOG" id="COG2252">
    <property type="taxonomic scope" value="Bacteria"/>
</dbReference>
<name>A0A0R2I3K5_CARDV</name>
<feature type="transmembrane region" description="Helical" evidence="9">
    <location>
        <begin position="342"/>
        <end position="361"/>
    </location>
</feature>
<dbReference type="GeneID" id="89588499"/>
<feature type="transmembrane region" description="Helical" evidence="9">
    <location>
        <begin position="164"/>
        <end position="184"/>
    </location>
</feature>
<keyword evidence="3 8" id="KW-0813">Transport</keyword>
<keyword evidence="7 8" id="KW-0472">Membrane</keyword>
<keyword evidence="4 8" id="KW-1003">Cell membrane</keyword>